<gene>
    <name evidence="2" type="ORF">GCU60_13790</name>
</gene>
<dbReference type="PANTHER" id="PTHR30041:SF4">
    <property type="entry name" value="ARSENATE REDUCTASE"/>
    <property type="match status" value="1"/>
</dbReference>
<dbReference type="RefSeq" id="WP_163206165.1">
    <property type="nucleotide sequence ID" value="NZ_JAAGWG010000022.1"/>
</dbReference>
<dbReference type="InterPro" id="IPR006660">
    <property type="entry name" value="Arsenate_reductase-like"/>
</dbReference>
<organism evidence="2 3">
    <name type="scientific">Blastococcus saxobsidens</name>
    <dbReference type="NCBI Taxonomy" id="138336"/>
    <lineage>
        <taxon>Bacteria</taxon>
        <taxon>Bacillati</taxon>
        <taxon>Actinomycetota</taxon>
        <taxon>Actinomycetes</taxon>
        <taxon>Geodermatophilales</taxon>
        <taxon>Geodermatophilaceae</taxon>
        <taxon>Blastococcus</taxon>
    </lineage>
</organism>
<proteinExistence type="inferred from homology"/>
<evidence type="ECO:0000313" key="2">
    <source>
        <dbReference type="EMBL" id="NEK86814.1"/>
    </source>
</evidence>
<reference evidence="2 3" key="1">
    <citation type="submission" date="2019-12" db="EMBL/GenBank/DDBJ databases">
        <title>the WGS of Blastococcus saxobsidens 67B17.</title>
        <authorList>
            <person name="Jiang Z."/>
        </authorList>
    </citation>
    <scope>NUCLEOTIDE SEQUENCE [LARGE SCALE GENOMIC DNA]</scope>
    <source>
        <strain evidence="2 3">67B17</strain>
    </source>
</reference>
<sequence>MEVWFNPSCSTCRVARDELERSGAEFTLRHYLDAPPTEDELRAALTALRLEPWDITRMSEPVARELGLRDLPRERDAWIAVLVAHPLLIQRPIVLADDGRAWVARDGGTLAEVVAAARDDGAT</sequence>
<dbReference type="Pfam" id="PF03960">
    <property type="entry name" value="ArsC"/>
    <property type="match status" value="1"/>
</dbReference>
<dbReference type="SUPFAM" id="SSF52833">
    <property type="entry name" value="Thioredoxin-like"/>
    <property type="match status" value="1"/>
</dbReference>
<comment type="caution">
    <text evidence="2">The sequence shown here is derived from an EMBL/GenBank/DDBJ whole genome shotgun (WGS) entry which is preliminary data.</text>
</comment>
<name>A0A6L9W5Z2_9ACTN</name>
<dbReference type="EMBL" id="JAAGWG010000022">
    <property type="protein sequence ID" value="NEK86814.1"/>
    <property type="molecule type" value="Genomic_DNA"/>
</dbReference>
<dbReference type="InterPro" id="IPR036249">
    <property type="entry name" value="Thioredoxin-like_sf"/>
</dbReference>
<protein>
    <submittedName>
        <fullName evidence="2">Arsenate reductase family protein</fullName>
    </submittedName>
</protein>
<dbReference type="Gene3D" id="3.40.30.10">
    <property type="entry name" value="Glutaredoxin"/>
    <property type="match status" value="1"/>
</dbReference>
<dbReference type="Proteomes" id="UP000479241">
    <property type="component" value="Unassembled WGS sequence"/>
</dbReference>
<dbReference type="PROSITE" id="PS51353">
    <property type="entry name" value="ARSC"/>
    <property type="match status" value="1"/>
</dbReference>
<comment type="similarity">
    <text evidence="1">Belongs to the ArsC family.</text>
</comment>
<accession>A0A6L9W5Z2</accession>
<dbReference type="AlphaFoldDB" id="A0A6L9W5Z2"/>
<evidence type="ECO:0000313" key="3">
    <source>
        <dbReference type="Proteomes" id="UP000479241"/>
    </source>
</evidence>
<dbReference type="PANTHER" id="PTHR30041">
    <property type="entry name" value="ARSENATE REDUCTASE"/>
    <property type="match status" value="1"/>
</dbReference>
<evidence type="ECO:0000256" key="1">
    <source>
        <dbReference type="PROSITE-ProRule" id="PRU01282"/>
    </source>
</evidence>